<dbReference type="EMBL" id="JAWONS010000329">
    <property type="protein sequence ID" value="MDW2800864.1"/>
    <property type="molecule type" value="Genomic_DNA"/>
</dbReference>
<organism evidence="4 5">
    <name type="scientific">Clostridium boliviensis</name>
    <dbReference type="NCBI Taxonomy" id="318465"/>
    <lineage>
        <taxon>Bacteria</taxon>
        <taxon>Bacillati</taxon>
        <taxon>Bacillota</taxon>
        <taxon>Clostridia</taxon>
        <taxon>Eubacteriales</taxon>
        <taxon>Clostridiaceae</taxon>
        <taxon>Clostridium</taxon>
    </lineage>
</organism>
<feature type="domain" description="HTH tetR-type" evidence="3">
    <location>
        <begin position="3"/>
        <end position="63"/>
    </location>
</feature>
<evidence type="ECO:0000256" key="1">
    <source>
        <dbReference type="ARBA" id="ARBA00023125"/>
    </source>
</evidence>
<dbReference type="PANTHER" id="PTHR43479:SF11">
    <property type="entry name" value="ACREF_ENVCD OPERON REPRESSOR-RELATED"/>
    <property type="match status" value="1"/>
</dbReference>
<dbReference type="Gene3D" id="1.10.357.10">
    <property type="entry name" value="Tetracycline Repressor, domain 2"/>
    <property type="match status" value="1"/>
</dbReference>
<dbReference type="InterPro" id="IPR050624">
    <property type="entry name" value="HTH-type_Tx_Regulator"/>
</dbReference>
<dbReference type="Pfam" id="PF00440">
    <property type="entry name" value="TetR_N"/>
    <property type="match status" value="1"/>
</dbReference>
<dbReference type="RefSeq" id="WP_318067026.1">
    <property type="nucleotide sequence ID" value="NZ_JAWONS010000329.1"/>
</dbReference>
<keyword evidence="5" id="KW-1185">Reference proteome</keyword>
<dbReference type="SUPFAM" id="SSF48498">
    <property type="entry name" value="Tetracyclin repressor-like, C-terminal domain"/>
    <property type="match status" value="1"/>
</dbReference>
<evidence type="ECO:0000259" key="3">
    <source>
        <dbReference type="PROSITE" id="PS50977"/>
    </source>
</evidence>
<dbReference type="SUPFAM" id="SSF46689">
    <property type="entry name" value="Homeodomain-like"/>
    <property type="match status" value="1"/>
</dbReference>
<dbReference type="InterPro" id="IPR001647">
    <property type="entry name" value="HTH_TetR"/>
</dbReference>
<keyword evidence="1 2" id="KW-0238">DNA-binding</keyword>
<dbReference type="InterPro" id="IPR036271">
    <property type="entry name" value="Tet_transcr_reg_TetR-rel_C_sf"/>
</dbReference>
<dbReference type="PRINTS" id="PR00455">
    <property type="entry name" value="HTHTETR"/>
</dbReference>
<dbReference type="PANTHER" id="PTHR43479">
    <property type="entry name" value="ACREF/ENVCD OPERON REPRESSOR-RELATED"/>
    <property type="match status" value="1"/>
</dbReference>
<dbReference type="PROSITE" id="PS50977">
    <property type="entry name" value="HTH_TETR_2"/>
    <property type="match status" value="1"/>
</dbReference>
<feature type="DNA-binding region" description="H-T-H motif" evidence="2">
    <location>
        <begin position="26"/>
        <end position="45"/>
    </location>
</feature>
<accession>A0ABU4GTA3</accession>
<evidence type="ECO:0000256" key="2">
    <source>
        <dbReference type="PROSITE-ProRule" id="PRU00335"/>
    </source>
</evidence>
<evidence type="ECO:0000313" key="4">
    <source>
        <dbReference type="EMBL" id="MDW2800864.1"/>
    </source>
</evidence>
<dbReference type="Proteomes" id="UP001276854">
    <property type="component" value="Unassembled WGS sequence"/>
</dbReference>
<sequence length="185" mass="21650">MADSMKLQILEKATQLFKDQGYTNVSIMNICNACNISKTTFYYHYKSKHDLIIHYFDKTHHDTEEIFKSVISKSSTAEQIWIVCRLYFQTSMDIGVSITREIYREYLYDKSSPVIPDNVYIKDIIISLIKKGINNKEFPECWSVDKLYTTLISISNGLTLQWIMQDGDFDLVEKAEEIFLHTLKC</sequence>
<evidence type="ECO:0000313" key="5">
    <source>
        <dbReference type="Proteomes" id="UP001276854"/>
    </source>
</evidence>
<comment type="caution">
    <text evidence="4">The sequence shown here is derived from an EMBL/GenBank/DDBJ whole genome shotgun (WGS) entry which is preliminary data.</text>
</comment>
<gene>
    <name evidence="4" type="ORF">RZO55_25155</name>
</gene>
<protein>
    <submittedName>
        <fullName evidence="4">TetR/AcrR family transcriptional regulator</fullName>
    </submittedName>
</protein>
<dbReference type="InterPro" id="IPR009057">
    <property type="entry name" value="Homeodomain-like_sf"/>
</dbReference>
<reference evidence="4 5" key="1">
    <citation type="submission" date="2023-10" db="EMBL/GenBank/DDBJ databases">
        <title>A novel Glycoside Hydrolase 43-Like Enzyme from Clostrdium boliviensis is an Endo-xylanase, and a Candidate for Xylooligosaccharides Production from Different Xylan Substrates.</title>
        <authorList>
            <person name="Alvarez M.T."/>
            <person name="Rocabado-Villegas L.R."/>
            <person name="Salas-Veizaga D.M."/>
            <person name="Linares-Pasten J.A."/>
            <person name="Gudmundsdottir E.E."/>
            <person name="Hreggvidsson G.O."/>
            <person name="Adlercreutz P."/>
            <person name="Nordberg Karlsson E."/>
        </authorList>
    </citation>
    <scope>NUCLEOTIDE SEQUENCE [LARGE SCALE GENOMIC DNA]</scope>
    <source>
        <strain evidence="4 5">E-1</strain>
    </source>
</reference>
<proteinExistence type="predicted"/>
<name>A0ABU4GTA3_9CLOT</name>